<evidence type="ECO:0000313" key="10">
    <source>
        <dbReference type="RefSeq" id="XP_026191817.1"/>
    </source>
</evidence>
<keyword evidence="4 7" id="KW-1133">Transmembrane helix</keyword>
<proteinExistence type="predicted"/>
<evidence type="ECO:0000256" key="2">
    <source>
        <dbReference type="ARBA" id="ARBA00022692"/>
    </source>
</evidence>
<evidence type="ECO:0000256" key="6">
    <source>
        <dbReference type="SAM" id="MobiDB-lite"/>
    </source>
</evidence>
<dbReference type="GeneID" id="34617729"/>
<protein>
    <submittedName>
        <fullName evidence="10">Uncharacterized protein LOC34617729</fullName>
    </submittedName>
</protein>
<evidence type="ECO:0000256" key="4">
    <source>
        <dbReference type="ARBA" id="ARBA00022989"/>
    </source>
</evidence>
<name>A0A6P6RWT1_9EIME</name>
<dbReference type="Proteomes" id="UP000515125">
    <property type="component" value="Unplaced"/>
</dbReference>
<dbReference type="AlphaFoldDB" id="A0A6P6RWT1"/>
<reference evidence="10" key="1">
    <citation type="submission" date="2025-08" db="UniProtKB">
        <authorList>
            <consortium name="RefSeq"/>
        </authorList>
    </citation>
    <scope>IDENTIFICATION</scope>
</reference>
<evidence type="ECO:0000313" key="9">
    <source>
        <dbReference type="Proteomes" id="UP000515125"/>
    </source>
</evidence>
<comment type="subcellular location">
    <subcellularLocation>
        <location evidence="1">Membrane</location>
        <topology evidence="1">Multi-pass membrane protein</topology>
    </subcellularLocation>
</comment>
<evidence type="ECO:0000259" key="8">
    <source>
        <dbReference type="Pfam" id="PF06814"/>
    </source>
</evidence>
<dbReference type="OrthoDB" id="19932at2759"/>
<feature type="transmembrane region" description="Helical" evidence="7">
    <location>
        <begin position="361"/>
        <end position="383"/>
    </location>
</feature>
<dbReference type="PANTHER" id="PTHR21229:SF1">
    <property type="entry name" value="GH17801P"/>
    <property type="match status" value="1"/>
</dbReference>
<dbReference type="InterPro" id="IPR009637">
    <property type="entry name" value="GPR107/GPR108-like"/>
</dbReference>
<feature type="transmembrane region" description="Helical" evidence="7">
    <location>
        <begin position="461"/>
        <end position="483"/>
    </location>
</feature>
<evidence type="ECO:0000256" key="3">
    <source>
        <dbReference type="ARBA" id="ARBA00022729"/>
    </source>
</evidence>
<keyword evidence="5 7" id="KW-0472">Membrane</keyword>
<evidence type="ECO:0000256" key="7">
    <source>
        <dbReference type="SAM" id="Phobius"/>
    </source>
</evidence>
<dbReference type="RefSeq" id="XP_026191817.1">
    <property type="nucleotide sequence ID" value="XM_026336032.1"/>
</dbReference>
<dbReference type="Pfam" id="PF06814">
    <property type="entry name" value="GOST_TM"/>
    <property type="match status" value="1"/>
</dbReference>
<dbReference type="PANTHER" id="PTHR21229">
    <property type="entry name" value="LUNG SEVEN TRANSMEMBRANE RECEPTOR"/>
    <property type="match status" value="1"/>
</dbReference>
<feature type="transmembrane region" description="Helical" evidence="7">
    <location>
        <begin position="395"/>
        <end position="419"/>
    </location>
</feature>
<feature type="transmembrane region" description="Helical" evidence="7">
    <location>
        <begin position="431"/>
        <end position="449"/>
    </location>
</feature>
<feature type="region of interest" description="Disordered" evidence="6">
    <location>
        <begin position="1"/>
        <end position="28"/>
    </location>
</feature>
<evidence type="ECO:0000256" key="5">
    <source>
        <dbReference type="ARBA" id="ARBA00023136"/>
    </source>
</evidence>
<dbReference type="InterPro" id="IPR053937">
    <property type="entry name" value="GOST_TM"/>
</dbReference>
<accession>A0A6P6RWT1</accession>
<dbReference type="GO" id="GO:0005794">
    <property type="term" value="C:Golgi apparatus"/>
    <property type="evidence" value="ECO:0007669"/>
    <property type="project" value="TreeGrafter"/>
</dbReference>
<sequence length="552" mass="61003">MQLAQPSRSREAPTRRPQQPLLSPLGPRHDVGSFEVAAQCFGGKAKVAGRSASSSLSVGRSSAAREPSVGGQALLLSVCVVFLLFAGSASSQTVTFRDLGVPASESLRHDPNAFFIYGSNVKFVFPKEAVGKHNVVRIKNLRLSQASSAEIEQMRAQDLLARLAPSSSAQKALLDVSPAGIEVVLIKYRQLRRMLTEPAPFPFCCHGMPFSPEKPFVPTAECPYPNAMRRIFWSRRPTYQLQEPQQTPSPEQHDSILQYDGEEIYVRPVALAGSADAEKEFTFAVRDSDIYFLVTANCGPLSDLTFEGEISVSNAYGKLPGYEYSGFLCDLACVVAYAVLSLVWGVCLLRQKKNLIPFHYCLGGVCLLGLLESAAELASLYIWNFYEPSRPLICLSIALCVLKNISAYVLVLLGAIGWSITRPSLDRPTRYKIQLIVFTYILFDSLRQLSNAYDNSGTFSLLRSLIVLLPISVLNVVVFYWIFSALHDNIELLTREKQYEKLLIYRRLFCVLFGGLFLATGILVLQLYAAALVRRKAPLDVAAHLPRAGSIE</sequence>
<keyword evidence="9" id="KW-1185">Reference proteome</keyword>
<evidence type="ECO:0000256" key="1">
    <source>
        <dbReference type="ARBA" id="ARBA00004141"/>
    </source>
</evidence>
<feature type="transmembrane region" description="Helical" evidence="7">
    <location>
        <begin position="324"/>
        <end position="349"/>
    </location>
</feature>
<organism evidence="9 10">
    <name type="scientific">Cyclospora cayetanensis</name>
    <dbReference type="NCBI Taxonomy" id="88456"/>
    <lineage>
        <taxon>Eukaryota</taxon>
        <taxon>Sar</taxon>
        <taxon>Alveolata</taxon>
        <taxon>Apicomplexa</taxon>
        <taxon>Conoidasida</taxon>
        <taxon>Coccidia</taxon>
        <taxon>Eucoccidiorida</taxon>
        <taxon>Eimeriorina</taxon>
        <taxon>Eimeriidae</taxon>
        <taxon>Cyclospora</taxon>
    </lineage>
</organism>
<keyword evidence="3" id="KW-0732">Signal</keyword>
<dbReference type="GO" id="GO:0016020">
    <property type="term" value="C:membrane"/>
    <property type="evidence" value="ECO:0007669"/>
    <property type="project" value="UniProtKB-SubCell"/>
</dbReference>
<gene>
    <name evidence="10" type="primary">LOC34617729</name>
</gene>
<feature type="domain" description="GOST seven transmembrane" evidence="8">
    <location>
        <begin position="334"/>
        <end position="528"/>
    </location>
</feature>
<feature type="transmembrane region" description="Helical" evidence="7">
    <location>
        <begin position="504"/>
        <end position="529"/>
    </location>
</feature>
<keyword evidence="2 7" id="KW-0812">Transmembrane</keyword>